<proteinExistence type="predicted"/>
<evidence type="ECO:0000256" key="1">
    <source>
        <dbReference type="SAM" id="Phobius"/>
    </source>
</evidence>
<dbReference type="EMBL" id="JBHTIL010000001">
    <property type="protein sequence ID" value="MFD0924699.1"/>
    <property type="molecule type" value="Genomic_DNA"/>
</dbReference>
<accession>A0ABW3G206</accession>
<protein>
    <submittedName>
        <fullName evidence="2">Uncharacterized protein</fullName>
    </submittedName>
</protein>
<evidence type="ECO:0000313" key="2">
    <source>
        <dbReference type="EMBL" id="MFD0924699.1"/>
    </source>
</evidence>
<keyword evidence="1" id="KW-1133">Transmembrane helix</keyword>
<dbReference type="RefSeq" id="WP_253647289.1">
    <property type="nucleotide sequence ID" value="NZ_BAAAMO010000002.1"/>
</dbReference>
<name>A0ABW3G206_9NOCA</name>
<sequence length="137" mass="14682">MTSARRSPPRRLLIVLGVLFVFFTGWMILATGPDGNVSNPDGLPLEFRGQISYEVGPGQSCGSVAREHHEVRITASAVRTVRLGQGVVSDGFCIYKFAVAGPFAGRSAVVRYDGQDRRVVLRDGLSIGGVFLLGDST</sequence>
<dbReference type="Proteomes" id="UP001597068">
    <property type="component" value="Unassembled WGS sequence"/>
</dbReference>
<organism evidence="2 3">
    <name type="scientific">Williamsia deligens</name>
    <dbReference type="NCBI Taxonomy" id="321325"/>
    <lineage>
        <taxon>Bacteria</taxon>
        <taxon>Bacillati</taxon>
        <taxon>Actinomycetota</taxon>
        <taxon>Actinomycetes</taxon>
        <taxon>Mycobacteriales</taxon>
        <taxon>Nocardiaceae</taxon>
        <taxon>Williamsia</taxon>
    </lineage>
</organism>
<reference evidence="3" key="1">
    <citation type="journal article" date="2019" name="Int. J. Syst. Evol. Microbiol.">
        <title>The Global Catalogue of Microorganisms (GCM) 10K type strain sequencing project: providing services to taxonomists for standard genome sequencing and annotation.</title>
        <authorList>
            <consortium name="The Broad Institute Genomics Platform"/>
            <consortium name="The Broad Institute Genome Sequencing Center for Infectious Disease"/>
            <person name="Wu L."/>
            <person name="Ma J."/>
        </authorList>
    </citation>
    <scope>NUCLEOTIDE SEQUENCE [LARGE SCALE GENOMIC DNA]</scope>
    <source>
        <strain evidence="3">CCUG 50873</strain>
    </source>
</reference>
<gene>
    <name evidence="2" type="ORF">ACFQ04_03020</name>
</gene>
<keyword evidence="3" id="KW-1185">Reference proteome</keyword>
<keyword evidence="1" id="KW-0472">Membrane</keyword>
<comment type="caution">
    <text evidence="2">The sequence shown here is derived from an EMBL/GenBank/DDBJ whole genome shotgun (WGS) entry which is preliminary data.</text>
</comment>
<keyword evidence="1" id="KW-0812">Transmembrane</keyword>
<feature type="transmembrane region" description="Helical" evidence="1">
    <location>
        <begin position="12"/>
        <end position="29"/>
    </location>
</feature>
<evidence type="ECO:0000313" key="3">
    <source>
        <dbReference type="Proteomes" id="UP001597068"/>
    </source>
</evidence>